<comment type="similarity">
    <text evidence="1">Belongs to the ComF/GntX family.</text>
</comment>
<dbReference type="RefSeq" id="WP_154458151.1">
    <property type="nucleotide sequence ID" value="NZ_VUMV01000005.1"/>
</dbReference>
<dbReference type="InterPro" id="IPR029057">
    <property type="entry name" value="PRTase-like"/>
</dbReference>
<evidence type="ECO:0000256" key="2">
    <source>
        <dbReference type="SAM" id="MobiDB-lite"/>
    </source>
</evidence>
<dbReference type="InterPro" id="IPR000836">
    <property type="entry name" value="PRTase_dom"/>
</dbReference>
<evidence type="ECO:0000313" key="5">
    <source>
        <dbReference type="Proteomes" id="UP000466864"/>
    </source>
</evidence>
<dbReference type="Pfam" id="PF18912">
    <property type="entry name" value="DZR_2"/>
    <property type="match status" value="1"/>
</dbReference>
<dbReference type="InterPro" id="IPR051910">
    <property type="entry name" value="ComF/GntX_DNA_util-trans"/>
</dbReference>
<dbReference type="PANTHER" id="PTHR47505">
    <property type="entry name" value="DNA UTILIZATION PROTEIN YHGH"/>
    <property type="match status" value="1"/>
</dbReference>
<comment type="caution">
    <text evidence="4">The sequence shown here is derived from an EMBL/GenBank/DDBJ whole genome shotgun (WGS) entry which is preliminary data.</text>
</comment>
<accession>A0A7X2TNG6</accession>
<dbReference type="InterPro" id="IPR044005">
    <property type="entry name" value="DZR_2"/>
</dbReference>
<name>A0A7X2TNG6_9FIRM</name>
<dbReference type="AlphaFoldDB" id="A0A7X2TNG6"/>
<evidence type="ECO:0000259" key="3">
    <source>
        <dbReference type="Pfam" id="PF18912"/>
    </source>
</evidence>
<gene>
    <name evidence="4" type="ORF">FYJ60_07910</name>
</gene>
<feature type="compositionally biased region" description="Basic and acidic residues" evidence="2">
    <location>
        <begin position="84"/>
        <end position="110"/>
    </location>
</feature>
<feature type="region of interest" description="Disordered" evidence="2">
    <location>
        <begin position="1"/>
        <end position="22"/>
    </location>
</feature>
<feature type="domain" description="Double zinc ribbon" evidence="3">
    <location>
        <begin position="30"/>
        <end position="80"/>
    </location>
</feature>
<proteinExistence type="inferred from homology"/>
<dbReference type="Gene3D" id="3.40.50.2020">
    <property type="match status" value="1"/>
</dbReference>
<sequence length="302" mass="33905">MTRQDEGRKTAGKTAEKTAERAGGRIRERILSAVYPRRCPLCDGILSGGEPFLCRKCAGKVRFIRGPVCMKCGAPLAEQQEYGAESREDQASDRGFREGQERGADFRKEKNSGQGCREILLPEESAEFCPKCKAVPHAFVQGFAPFLYRGEIRQSLMRLKYGNRAEYARFFGKALAVYGQPWLEQWNVQLLVPVPVHPSRERRRGYNQAAEIARVLGKEIHVPVEEDGVCRVKNTKPQKELTGRMRRRNLQGAFQVRAGTRMPARVLIVDDIFTTGATVDELARTLYESGAQEVYAACASMD</sequence>
<dbReference type="CDD" id="cd06223">
    <property type="entry name" value="PRTases_typeI"/>
    <property type="match status" value="1"/>
</dbReference>
<dbReference type="Proteomes" id="UP000466864">
    <property type="component" value="Unassembled WGS sequence"/>
</dbReference>
<evidence type="ECO:0000313" key="4">
    <source>
        <dbReference type="EMBL" id="MST82237.1"/>
    </source>
</evidence>
<reference evidence="4 5" key="1">
    <citation type="submission" date="2019-08" db="EMBL/GenBank/DDBJ databases">
        <title>In-depth cultivation of the pig gut microbiome towards novel bacterial diversity and tailored functional studies.</title>
        <authorList>
            <person name="Wylensek D."/>
            <person name="Hitch T.C.A."/>
            <person name="Clavel T."/>
        </authorList>
    </citation>
    <scope>NUCLEOTIDE SEQUENCE [LARGE SCALE GENOMIC DNA]</scope>
    <source>
        <strain evidence="4 5">Oil+RF-744-WCA-WT-13</strain>
    </source>
</reference>
<evidence type="ECO:0000256" key="1">
    <source>
        <dbReference type="ARBA" id="ARBA00008007"/>
    </source>
</evidence>
<organism evidence="4 5">
    <name type="scientific">Bilifractor porci</name>
    <dbReference type="NCBI Taxonomy" id="2606636"/>
    <lineage>
        <taxon>Bacteria</taxon>
        <taxon>Bacillati</taxon>
        <taxon>Bacillota</taxon>
        <taxon>Clostridia</taxon>
        <taxon>Lachnospirales</taxon>
        <taxon>Lachnospiraceae</taxon>
        <taxon>Bilifractor</taxon>
    </lineage>
</organism>
<keyword evidence="5" id="KW-1185">Reference proteome</keyword>
<dbReference type="PANTHER" id="PTHR47505:SF1">
    <property type="entry name" value="DNA UTILIZATION PROTEIN YHGH"/>
    <property type="match status" value="1"/>
</dbReference>
<feature type="region of interest" description="Disordered" evidence="2">
    <location>
        <begin position="83"/>
        <end position="110"/>
    </location>
</feature>
<dbReference type="SUPFAM" id="SSF53271">
    <property type="entry name" value="PRTase-like"/>
    <property type="match status" value="1"/>
</dbReference>
<protein>
    <submittedName>
        <fullName evidence="4">ComF family protein</fullName>
    </submittedName>
</protein>
<dbReference type="EMBL" id="VUMV01000005">
    <property type="protein sequence ID" value="MST82237.1"/>
    <property type="molecule type" value="Genomic_DNA"/>
</dbReference>